<sequence>MEKVNTMSDSFPILLVAALGGWSNIRSLETVALTRLRVDLIDESRFDAERLQQAGVLAVMPFANHVYHLLIGPEAPRYMEILS</sequence>
<keyword evidence="1" id="KW-0813">Transport</keyword>
<keyword evidence="2" id="KW-0762">Sugar transport</keyword>
<dbReference type="EMBL" id="SMBT01000017">
    <property type="protein sequence ID" value="TCU82068.1"/>
    <property type="molecule type" value="Genomic_DNA"/>
</dbReference>
<proteinExistence type="predicted"/>
<dbReference type="GO" id="GO:0016301">
    <property type="term" value="F:kinase activity"/>
    <property type="evidence" value="ECO:0007669"/>
    <property type="project" value="UniProtKB-KW"/>
</dbReference>
<evidence type="ECO:0000256" key="4">
    <source>
        <dbReference type="ARBA" id="ARBA00022683"/>
    </source>
</evidence>
<comment type="caution">
    <text evidence="6">Lacks conserved residue(s) required for the propagation of feature annotation.</text>
</comment>
<dbReference type="SUPFAM" id="SSF55604">
    <property type="entry name" value="Glucose permease domain IIB"/>
    <property type="match status" value="1"/>
</dbReference>
<dbReference type="Pfam" id="PF00367">
    <property type="entry name" value="PTS_EIIB"/>
    <property type="match status" value="1"/>
</dbReference>
<evidence type="ECO:0000256" key="2">
    <source>
        <dbReference type="ARBA" id="ARBA00022597"/>
    </source>
</evidence>
<dbReference type="PROSITE" id="PS51098">
    <property type="entry name" value="PTS_EIIB_TYPE_1"/>
    <property type="match status" value="1"/>
</dbReference>
<protein>
    <submittedName>
        <fullName evidence="8">EIICBA-Glc 1</fullName>
    </submittedName>
    <submittedName>
        <fullName evidence="9">Phosphotransferase system IIB component</fullName>
    </submittedName>
</protein>
<evidence type="ECO:0000256" key="3">
    <source>
        <dbReference type="ARBA" id="ARBA00022679"/>
    </source>
</evidence>
<dbReference type="InterPro" id="IPR001996">
    <property type="entry name" value="PTS_IIB_1"/>
</dbReference>
<organism evidence="8 10">
    <name type="scientific">Iodobacter fluviatilis</name>
    <dbReference type="NCBI Taxonomy" id="537"/>
    <lineage>
        <taxon>Bacteria</taxon>
        <taxon>Pseudomonadati</taxon>
        <taxon>Pseudomonadota</taxon>
        <taxon>Betaproteobacteria</taxon>
        <taxon>Neisseriales</taxon>
        <taxon>Chitinibacteraceae</taxon>
        <taxon>Iodobacter</taxon>
    </lineage>
</organism>
<dbReference type="Proteomes" id="UP000295794">
    <property type="component" value="Unassembled WGS sequence"/>
</dbReference>
<dbReference type="InterPro" id="IPR036878">
    <property type="entry name" value="Glu_permease_IIB"/>
</dbReference>
<dbReference type="InterPro" id="IPR018113">
    <property type="entry name" value="PTrfase_EIIB_Cys"/>
</dbReference>
<dbReference type="Proteomes" id="UP000255108">
    <property type="component" value="Unassembled WGS sequence"/>
</dbReference>
<evidence type="ECO:0000313" key="9">
    <source>
        <dbReference type="EMBL" id="TCU82068.1"/>
    </source>
</evidence>
<evidence type="ECO:0000256" key="1">
    <source>
        <dbReference type="ARBA" id="ARBA00022448"/>
    </source>
</evidence>
<keyword evidence="11" id="KW-1185">Reference proteome</keyword>
<reference evidence="8 10" key="1">
    <citation type="submission" date="2018-06" db="EMBL/GenBank/DDBJ databases">
        <authorList>
            <consortium name="Pathogen Informatics"/>
            <person name="Doyle S."/>
        </authorList>
    </citation>
    <scope>NUCLEOTIDE SEQUENCE [LARGE SCALE GENOMIC DNA]</scope>
    <source>
        <strain evidence="8 10">NCTC11159</strain>
    </source>
</reference>
<evidence type="ECO:0000256" key="5">
    <source>
        <dbReference type="ARBA" id="ARBA00022777"/>
    </source>
</evidence>
<accession>A0A377SU68</accession>
<evidence type="ECO:0000259" key="7">
    <source>
        <dbReference type="PROSITE" id="PS51098"/>
    </source>
</evidence>
<dbReference type="Gene3D" id="3.30.1360.60">
    <property type="entry name" value="Glucose permease domain IIB"/>
    <property type="match status" value="1"/>
</dbReference>
<keyword evidence="3" id="KW-0808">Transferase</keyword>
<keyword evidence="4" id="KW-0598">Phosphotransferase system</keyword>
<dbReference type="EMBL" id="UGHR01000003">
    <property type="protein sequence ID" value="STR44838.1"/>
    <property type="molecule type" value="Genomic_DNA"/>
</dbReference>
<evidence type="ECO:0000313" key="10">
    <source>
        <dbReference type="Proteomes" id="UP000255108"/>
    </source>
</evidence>
<evidence type="ECO:0000313" key="11">
    <source>
        <dbReference type="Proteomes" id="UP000295794"/>
    </source>
</evidence>
<keyword evidence="5" id="KW-0418">Kinase</keyword>
<dbReference type="AlphaFoldDB" id="A0A377SU68"/>
<feature type="domain" description="PTS EIIB type-1" evidence="7">
    <location>
        <begin position="9"/>
        <end position="83"/>
    </location>
</feature>
<evidence type="ECO:0000256" key="6">
    <source>
        <dbReference type="PROSITE-ProRule" id="PRU00421"/>
    </source>
</evidence>
<dbReference type="GO" id="GO:0008982">
    <property type="term" value="F:protein-N(PI)-phosphohistidine-sugar phosphotransferase activity"/>
    <property type="evidence" value="ECO:0007669"/>
    <property type="project" value="InterPro"/>
</dbReference>
<gene>
    <name evidence="8" type="primary">ptsG_2</name>
    <name evidence="9" type="ORF">EV682_11749</name>
    <name evidence="8" type="ORF">NCTC11159_03384</name>
</gene>
<dbReference type="GO" id="GO:0009401">
    <property type="term" value="P:phosphoenolpyruvate-dependent sugar phosphotransferase system"/>
    <property type="evidence" value="ECO:0007669"/>
    <property type="project" value="UniProtKB-KW"/>
</dbReference>
<reference evidence="9 11" key="2">
    <citation type="submission" date="2019-03" db="EMBL/GenBank/DDBJ databases">
        <title>Genomic Encyclopedia of Type Strains, Phase IV (KMG-IV): sequencing the most valuable type-strain genomes for metagenomic binning, comparative biology and taxonomic classification.</title>
        <authorList>
            <person name="Goeker M."/>
        </authorList>
    </citation>
    <scope>NUCLEOTIDE SEQUENCE [LARGE SCALE GENOMIC DNA]</scope>
    <source>
        <strain evidence="9 11">DSM 3764</strain>
    </source>
</reference>
<name>A0A377SU68_9NEIS</name>
<evidence type="ECO:0000313" key="8">
    <source>
        <dbReference type="EMBL" id="STR44838.1"/>
    </source>
</evidence>